<dbReference type="InterPro" id="IPR011009">
    <property type="entry name" value="Kinase-like_dom_sf"/>
</dbReference>
<dbReference type="RefSeq" id="WP_208243723.1">
    <property type="nucleotide sequence ID" value="NZ_JAGEPF010000013.1"/>
</dbReference>
<dbReference type="EMBL" id="JAGEPF010000013">
    <property type="protein sequence ID" value="MBO2460331.1"/>
    <property type="molecule type" value="Genomic_DNA"/>
</dbReference>
<evidence type="ECO:0000313" key="2">
    <source>
        <dbReference type="EMBL" id="MBO2460331.1"/>
    </source>
</evidence>
<dbReference type="Gene3D" id="3.90.1200.10">
    <property type="match status" value="1"/>
</dbReference>
<gene>
    <name evidence="2" type="ORF">J4709_22380</name>
</gene>
<accession>A0ABS3RU89</accession>
<feature type="domain" description="Aminoglycoside phosphotransferase" evidence="1">
    <location>
        <begin position="15"/>
        <end position="221"/>
    </location>
</feature>
<name>A0ABS3RU89_9ACTN</name>
<protein>
    <submittedName>
        <fullName evidence="2">Phosphotransferase</fullName>
    </submittedName>
</protein>
<sequence>MDDARVIHEHSNTAVALPAAHLLVRIAGNPDAFDRIKQSVEVTRWLSAEGFPCVEPVDLAPFRVKGRVISVWRLLDVVDHPPGSGTELGRLLHDLHNRPAAPMGVRRLDDPFASVASAINRVQGAMADQDRAWLLTRIRELRTAWNSLATALEPGLVHGDAHPNNLIRVRGGDVVLGDWDHVAHGPREWDLIQPYYMHRRFGRHSTAELREFTDAYGWGVSGWGGFETLIEVREITGLSPYIRRATNHARARQELARRLATLRSGDSAALWKAPAAPSA</sequence>
<dbReference type="Proteomes" id="UP000680206">
    <property type="component" value="Unassembled WGS sequence"/>
</dbReference>
<dbReference type="Pfam" id="PF01636">
    <property type="entry name" value="APH"/>
    <property type="match status" value="1"/>
</dbReference>
<organism evidence="2 3">
    <name type="scientific">Actinomadura violacea</name>
    <dbReference type="NCBI Taxonomy" id="2819934"/>
    <lineage>
        <taxon>Bacteria</taxon>
        <taxon>Bacillati</taxon>
        <taxon>Actinomycetota</taxon>
        <taxon>Actinomycetes</taxon>
        <taxon>Streptosporangiales</taxon>
        <taxon>Thermomonosporaceae</taxon>
        <taxon>Actinomadura</taxon>
    </lineage>
</organism>
<keyword evidence="3" id="KW-1185">Reference proteome</keyword>
<comment type="caution">
    <text evidence="2">The sequence shown here is derived from an EMBL/GenBank/DDBJ whole genome shotgun (WGS) entry which is preliminary data.</text>
</comment>
<evidence type="ECO:0000313" key="3">
    <source>
        <dbReference type="Proteomes" id="UP000680206"/>
    </source>
</evidence>
<evidence type="ECO:0000259" key="1">
    <source>
        <dbReference type="Pfam" id="PF01636"/>
    </source>
</evidence>
<dbReference type="SUPFAM" id="SSF56112">
    <property type="entry name" value="Protein kinase-like (PK-like)"/>
    <property type="match status" value="1"/>
</dbReference>
<proteinExistence type="predicted"/>
<dbReference type="InterPro" id="IPR002575">
    <property type="entry name" value="Aminoglycoside_PTrfase"/>
</dbReference>
<reference evidence="2 3" key="1">
    <citation type="submission" date="2021-03" db="EMBL/GenBank/DDBJ databases">
        <title>Actinomadura violae sp. nov., isolated from lichen in Thailand.</title>
        <authorList>
            <person name="Kanchanasin P."/>
            <person name="Saeng-In P."/>
            <person name="Phongsopitanun W."/>
            <person name="Yuki M."/>
            <person name="Kudo T."/>
            <person name="Ohkuma M."/>
            <person name="Tanasupawat S."/>
        </authorList>
    </citation>
    <scope>NUCLEOTIDE SEQUENCE [LARGE SCALE GENOMIC DNA]</scope>
    <source>
        <strain evidence="2 3">LCR2-06</strain>
    </source>
</reference>